<protein>
    <submittedName>
        <fullName evidence="1">Uncharacterized protein</fullName>
    </submittedName>
</protein>
<keyword evidence="2" id="KW-1185">Reference proteome</keyword>
<proteinExistence type="predicted"/>
<sequence length="59" mass="6789">MLISCIIVSPLYIRCVICGSPYEFIKQIILRQLTVPEESTIELPTILVEIELEKSLIHF</sequence>
<gene>
    <name evidence="1" type="ORF">HMPREF1173_02529</name>
</gene>
<feature type="non-terminal residue" evidence="1">
    <location>
        <position position="59"/>
    </location>
</feature>
<dbReference type="AlphaFoldDB" id="V8CB68"/>
<name>V8CB68_9BACT</name>
<evidence type="ECO:0000313" key="1">
    <source>
        <dbReference type="EMBL" id="ETD24265.1"/>
    </source>
</evidence>
<organism evidence="1 2">
    <name type="scientific">Prevotella nigrescens CC14M</name>
    <dbReference type="NCBI Taxonomy" id="1073366"/>
    <lineage>
        <taxon>Bacteria</taxon>
        <taxon>Pseudomonadati</taxon>
        <taxon>Bacteroidota</taxon>
        <taxon>Bacteroidia</taxon>
        <taxon>Bacteroidales</taxon>
        <taxon>Prevotellaceae</taxon>
        <taxon>Prevotella</taxon>
    </lineage>
</organism>
<reference evidence="1 2" key="1">
    <citation type="submission" date="2013-10" db="EMBL/GenBank/DDBJ databases">
        <title>The Genome Sequence of Prevotella nigrescens CC14M.</title>
        <authorList>
            <consortium name="The Broad Institute Genomics Platform"/>
            <person name="Earl A."/>
            <person name="Allen-Vercoe E."/>
            <person name="Daigneault M."/>
            <person name="Young S.K."/>
            <person name="Zeng Q."/>
            <person name="Gargeya S."/>
            <person name="Fitzgerald M."/>
            <person name="Abouelleil A."/>
            <person name="Alvarado L."/>
            <person name="Chapman S.B."/>
            <person name="Gainer-Dewar J."/>
            <person name="Goldberg J."/>
            <person name="Griggs A."/>
            <person name="Gujja S."/>
            <person name="Hansen M."/>
            <person name="Howarth C."/>
            <person name="Imamovic A."/>
            <person name="Ireland A."/>
            <person name="Larimer J."/>
            <person name="McCowan C."/>
            <person name="Murphy C."/>
            <person name="Pearson M."/>
            <person name="Poon T.W."/>
            <person name="Priest M."/>
            <person name="Roberts A."/>
            <person name="Saif S."/>
            <person name="Shea T."/>
            <person name="Sykes S."/>
            <person name="Wortman J."/>
            <person name="Nusbaum C."/>
            <person name="Birren B."/>
        </authorList>
    </citation>
    <scope>NUCLEOTIDE SEQUENCE [LARGE SCALE GENOMIC DNA]</scope>
    <source>
        <strain evidence="1 2">CC14M</strain>
    </source>
</reference>
<evidence type="ECO:0000313" key="2">
    <source>
        <dbReference type="Proteomes" id="UP000018727"/>
    </source>
</evidence>
<dbReference type="Proteomes" id="UP000018727">
    <property type="component" value="Unassembled WGS sequence"/>
</dbReference>
<comment type="caution">
    <text evidence="1">The sequence shown here is derived from an EMBL/GenBank/DDBJ whole genome shotgun (WGS) entry which is preliminary data.</text>
</comment>
<dbReference type="EMBL" id="AZJH01000045">
    <property type="protein sequence ID" value="ETD24265.1"/>
    <property type="molecule type" value="Genomic_DNA"/>
</dbReference>
<dbReference type="HOGENOM" id="CLU_2966447_0_0_10"/>
<accession>V8CB68</accession>